<feature type="compositionally biased region" description="Basic and acidic residues" evidence="1">
    <location>
        <begin position="135"/>
        <end position="145"/>
    </location>
</feature>
<dbReference type="AlphaFoldDB" id="A0A5A9NQS1"/>
<name>A0A5A9NQS1_9TELE</name>
<keyword evidence="2" id="KW-0472">Membrane</keyword>
<keyword evidence="4" id="KW-1185">Reference proteome</keyword>
<feature type="transmembrane region" description="Helical" evidence="2">
    <location>
        <begin position="77"/>
        <end position="100"/>
    </location>
</feature>
<evidence type="ECO:0000256" key="2">
    <source>
        <dbReference type="SAM" id="Phobius"/>
    </source>
</evidence>
<evidence type="ECO:0000313" key="3">
    <source>
        <dbReference type="EMBL" id="KAA0711763.1"/>
    </source>
</evidence>
<proteinExistence type="predicted"/>
<organism evidence="3 4">
    <name type="scientific">Triplophysa tibetana</name>
    <dbReference type="NCBI Taxonomy" id="1572043"/>
    <lineage>
        <taxon>Eukaryota</taxon>
        <taxon>Metazoa</taxon>
        <taxon>Chordata</taxon>
        <taxon>Craniata</taxon>
        <taxon>Vertebrata</taxon>
        <taxon>Euteleostomi</taxon>
        <taxon>Actinopterygii</taxon>
        <taxon>Neopterygii</taxon>
        <taxon>Teleostei</taxon>
        <taxon>Ostariophysi</taxon>
        <taxon>Cypriniformes</taxon>
        <taxon>Nemacheilidae</taxon>
        <taxon>Triplophysa</taxon>
    </lineage>
</organism>
<sequence length="152" mass="17193">MYLLIWRIPIKVNITQALHTYERTCEVNTQVSGHFKQLIIAAAPNYRLLLVQKGLQNIFLHAIPDSTQPLKSPDQRLIVITAVAVSVFSVICIIILIFMYRRAKAVSGKSSESQNHLTEENRSISSSRTSEDEESSKCLNEKQQHWIEAGSV</sequence>
<dbReference type="EMBL" id="SOYY01000014">
    <property type="protein sequence ID" value="KAA0711763.1"/>
    <property type="molecule type" value="Genomic_DNA"/>
</dbReference>
<keyword evidence="2" id="KW-0812">Transmembrane</keyword>
<protein>
    <submittedName>
        <fullName evidence="3">Uncharacterized protein</fullName>
    </submittedName>
</protein>
<comment type="caution">
    <text evidence="3">The sequence shown here is derived from an EMBL/GenBank/DDBJ whole genome shotgun (WGS) entry which is preliminary data.</text>
</comment>
<evidence type="ECO:0000256" key="1">
    <source>
        <dbReference type="SAM" id="MobiDB-lite"/>
    </source>
</evidence>
<evidence type="ECO:0000313" key="4">
    <source>
        <dbReference type="Proteomes" id="UP000324632"/>
    </source>
</evidence>
<reference evidence="3 4" key="1">
    <citation type="journal article" date="2019" name="Mol. Ecol. Resour.">
        <title>Chromosome-level genome assembly of Triplophysa tibetana, a fish adapted to the harsh high-altitude environment of the Tibetan Plateau.</title>
        <authorList>
            <person name="Yang X."/>
            <person name="Liu H."/>
            <person name="Ma Z."/>
            <person name="Zou Y."/>
            <person name="Zou M."/>
            <person name="Mao Y."/>
            <person name="Li X."/>
            <person name="Wang H."/>
            <person name="Chen T."/>
            <person name="Wang W."/>
            <person name="Yang R."/>
        </authorList>
    </citation>
    <scope>NUCLEOTIDE SEQUENCE [LARGE SCALE GENOMIC DNA]</scope>
    <source>
        <strain evidence="3">TTIB1903HZAU</strain>
        <tissue evidence="3">Muscle</tissue>
    </source>
</reference>
<accession>A0A5A9NQS1</accession>
<keyword evidence="2" id="KW-1133">Transmembrane helix</keyword>
<gene>
    <name evidence="3" type="ORF">E1301_Tti020880</name>
</gene>
<dbReference type="Proteomes" id="UP000324632">
    <property type="component" value="Chromosome 14"/>
</dbReference>
<feature type="region of interest" description="Disordered" evidence="1">
    <location>
        <begin position="110"/>
        <end position="152"/>
    </location>
</feature>